<feature type="chain" id="PRO_5015538499" description="Ion channel protein Tsx" evidence="2">
    <location>
        <begin position="23"/>
        <end position="243"/>
    </location>
</feature>
<evidence type="ECO:0000313" key="4">
    <source>
        <dbReference type="Proteomes" id="UP000241771"/>
    </source>
</evidence>
<protein>
    <recommendedName>
        <fullName evidence="5">Ion channel protein Tsx</fullName>
    </recommendedName>
</protein>
<accession>A0A2T3NTL5</accession>
<dbReference type="AlphaFoldDB" id="A0A2T3NTL5"/>
<keyword evidence="4" id="KW-1185">Reference proteome</keyword>
<feature type="signal peptide" evidence="2">
    <location>
        <begin position="1"/>
        <end position="22"/>
    </location>
</feature>
<dbReference type="GO" id="GO:0009279">
    <property type="term" value="C:cell outer membrane"/>
    <property type="evidence" value="ECO:0007669"/>
    <property type="project" value="InterPro"/>
</dbReference>
<dbReference type="SUPFAM" id="SSF111364">
    <property type="entry name" value="Tsx-like channel"/>
    <property type="match status" value="1"/>
</dbReference>
<keyword evidence="2" id="KW-0732">Signal</keyword>
<gene>
    <name evidence="3" type="ORF">C9I98_12000</name>
</gene>
<evidence type="ECO:0000256" key="1">
    <source>
        <dbReference type="ARBA" id="ARBA00008728"/>
    </source>
</evidence>
<dbReference type="NCBIfam" id="NF008574">
    <property type="entry name" value="PRK11528.1"/>
    <property type="match status" value="1"/>
</dbReference>
<dbReference type="InterPro" id="IPR036777">
    <property type="entry name" value="Channel_Tsx-like_sf"/>
</dbReference>
<organism evidence="3 4">
    <name type="scientific">Photobacterium sanctipauli</name>
    <dbReference type="NCBI Taxonomy" id="1342794"/>
    <lineage>
        <taxon>Bacteria</taxon>
        <taxon>Pseudomonadati</taxon>
        <taxon>Pseudomonadota</taxon>
        <taxon>Gammaproteobacteria</taxon>
        <taxon>Vibrionales</taxon>
        <taxon>Vibrionaceae</taxon>
        <taxon>Photobacterium</taxon>
    </lineage>
</organism>
<evidence type="ECO:0008006" key="5">
    <source>
        <dbReference type="Google" id="ProtNLM"/>
    </source>
</evidence>
<dbReference type="OrthoDB" id="6474234at2"/>
<dbReference type="InterPro" id="IPR018013">
    <property type="entry name" value="Channel_Tsx-like"/>
</dbReference>
<comment type="caution">
    <text evidence="3">The sequence shown here is derived from an EMBL/GenBank/DDBJ whole genome shotgun (WGS) entry which is preliminary data.</text>
</comment>
<evidence type="ECO:0000256" key="2">
    <source>
        <dbReference type="SAM" id="SignalP"/>
    </source>
</evidence>
<name>A0A2T3NTL5_9GAMM</name>
<comment type="similarity">
    <text evidence="1">Belongs to the nucleoside-specific channel-forming outer membrane porin (Tsx) (TC 1.B.10) family.</text>
</comment>
<dbReference type="EMBL" id="PYMA01000006">
    <property type="protein sequence ID" value="PSW19626.1"/>
    <property type="molecule type" value="Genomic_DNA"/>
</dbReference>
<dbReference type="Gene3D" id="2.40.230.20">
    <property type="entry name" value="Nucleoside-specific channel-forming protein, Tsx-like"/>
    <property type="match status" value="1"/>
</dbReference>
<proteinExistence type="inferred from homology"/>
<reference evidence="3 4" key="1">
    <citation type="submission" date="2018-01" db="EMBL/GenBank/DDBJ databases">
        <title>Whole genome sequencing of Histamine producing bacteria.</title>
        <authorList>
            <person name="Butler K."/>
        </authorList>
    </citation>
    <scope>NUCLEOTIDE SEQUENCE [LARGE SCALE GENOMIC DNA]</scope>
    <source>
        <strain evidence="3 4">DSM 100436</strain>
    </source>
</reference>
<dbReference type="Pfam" id="PF03502">
    <property type="entry name" value="Channel_Tsx"/>
    <property type="match status" value="1"/>
</dbReference>
<dbReference type="RefSeq" id="WP_036815901.1">
    <property type="nucleotide sequence ID" value="NZ_JGVO01000005.1"/>
</dbReference>
<sequence>MRKSLVALGVVAATVAAVPAQAEYLYGFGNVSVNYLDWSNGTENRSGKEDFLYLELEGGAGFTWGELYGFFDLENVQDGAGETRAASKGSIAVKTGLDELRVYAQTYSTENGGWHVRNNVLGLSYNMSGDGWFFNPFVGFHHTNTAGFVGMNGGMAGWVAGYNFNAFGESFMVSNWHETEFARKDGYVAASGESDDLTANGAIALWWNATDTITTGVQYRYAENKLGQSGYDNAVIYTVKYNF</sequence>
<evidence type="ECO:0000313" key="3">
    <source>
        <dbReference type="EMBL" id="PSW19626.1"/>
    </source>
</evidence>
<dbReference type="Proteomes" id="UP000241771">
    <property type="component" value="Unassembled WGS sequence"/>
</dbReference>